<evidence type="ECO:0000259" key="8">
    <source>
        <dbReference type="PROSITE" id="PS50110"/>
    </source>
</evidence>
<accession>A0ABN1E0S2</accession>
<keyword evidence="1 6" id="KW-0597">Phosphoprotein</keyword>
<comment type="caution">
    <text evidence="10">The sequence shown here is derived from an EMBL/GenBank/DDBJ whole genome shotgun (WGS) entry which is preliminary data.</text>
</comment>
<dbReference type="SUPFAM" id="SSF46894">
    <property type="entry name" value="C-terminal effector domain of the bipartite response regulators"/>
    <property type="match status" value="1"/>
</dbReference>
<keyword evidence="5" id="KW-0804">Transcription</keyword>
<dbReference type="Proteomes" id="UP001499951">
    <property type="component" value="Unassembled WGS sequence"/>
</dbReference>
<dbReference type="PROSITE" id="PS51755">
    <property type="entry name" value="OMPR_PHOB"/>
    <property type="match status" value="1"/>
</dbReference>
<evidence type="ECO:0000256" key="3">
    <source>
        <dbReference type="ARBA" id="ARBA00023015"/>
    </source>
</evidence>
<dbReference type="EMBL" id="BAAADD010000001">
    <property type="protein sequence ID" value="GAA0556757.1"/>
    <property type="molecule type" value="Genomic_DNA"/>
</dbReference>
<evidence type="ECO:0000256" key="1">
    <source>
        <dbReference type="ARBA" id="ARBA00022553"/>
    </source>
</evidence>
<reference evidence="10 11" key="1">
    <citation type="journal article" date="2019" name="Int. J. Syst. Evol. Microbiol.">
        <title>The Global Catalogue of Microorganisms (GCM) 10K type strain sequencing project: providing services to taxonomists for standard genome sequencing and annotation.</title>
        <authorList>
            <consortium name="The Broad Institute Genomics Platform"/>
            <consortium name="The Broad Institute Genome Sequencing Center for Infectious Disease"/>
            <person name="Wu L."/>
            <person name="Ma J."/>
        </authorList>
    </citation>
    <scope>NUCLEOTIDE SEQUENCE [LARGE SCALE GENOMIC DNA]</scope>
    <source>
        <strain evidence="10 11">JCM 15089</strain>
    </source>
</reference>
<dbReference type="InterPro" id="IPR039420">
    <property type="entry name" value="WalR-like"/>
</dbReference>
<dbReference type="CDD" id="cd00383">
    <property type="entry name" value="trans_reg_C"/>
    <property type="match status" value="1"/>
</dbReference>
<dbReference type="InterPro" id="IPR001867">
    <property type="entry name" value="OmpR/PhoB-type_DNA-bd"/>
</dbReference>
<dbReference type="InterPro" id="IPR016032">
    <property type="entry name" value="Sig_transdc_resp-reg_C-effctor"/>
</dbReference>
<dbReference type="PANTHER" id="PTHR48111:SF4">
    <property type="entry name" value="DNA-BINDING DUAL TRANSCRIPTIONAL REGULATOR OMPR"/>
    <property type="match status" value="1"/>
</dbReference>
<dbReference type="PROSITE" id="PS50110">
    <property type="entry name" value="RESPONSE_REGULATORY"/>
    <property type="match status" value="1"/>
</dbReference>
<sequence>MAMGQAILVVEDDREISGLVSAFLVREGFSARVAENGAEMDRLLAECPADLILLDLMLPGEDGLSICRRLRADGNIPIIMVTAKSDDIDRIIGLEVGADDYVAKPFNPRELVARIRAVLRRTAPAAAPATTSSRRVRFEDFVFDIDAHRLHRGGEEIALSTGDYDLLAVFVERPMRVLTRDQLMDLTKGRSWEAFDRSIDVALSRLRRKIEADPSKPALIKTVRNAGYMFATAVRKD</sequence>
<feature type="modified residue" description="4-aspartylphosphate" evidence="6">
    <location>
        <position position="55"/>
    </location>
</feature>
<feature type="domain" description="OmpR/PhoB-type" evidence="9">
    <location>
        <begin position="133"/>
        <end position="232"/>
    </location>
</feature>
<dbReference type="InterPro" id="IPR001789">
    <property type="entry name" value="Sig_transdc_resp-reg_receiver"/>
</dbReference>
<dbReference type="PANTHER" id="PTHR48111">
    <property type="entry name" value="REGULATOR OF RPOS"/>
    <property type="match status" value="1"/>
</dbReference>
<feature type="DNA-binding region" description="OmpR/PhoB-type" evidence="7">
    <location>
        <begin position="133"/>
        <end position="232"/>
    </location>
</feature>
<evidence type="ECO:0000256" key="7">
    <source>
        <dbReference type="PROSITE-ProRule" id="PRU01091"/>
    </source>
</evidence>
<keyword evidence="11" id="KW-1185">Reference proteome</keyword>
<keyword evidence="2" id="KW-0902">Two-component regulatory system</keyword>
<dbReference type="SMART" id="SM00448">
    <property type="entry name" value="REC"/>
    <property type="match status" value="1"/>
</dbReference>
<organism evidence="10 11">
    <name type="scientific">Rhizomicrobium electricum</name>
    <dbReference type="NCBI Taxonomy" id="480070"/>
    <lineage>
        <taxon>Bacteria</taxon>
        <taxon>Pseudomonadati</taxon>
        <taxon>Pseudomonadota</taxon>
        <taxon>Alphaproteobacteria</taxon>
        <taxon>Micropepsales</taxon>
        <taxon>Micropepsaceae</taxon>
        <taxon>Rhizomicrobium</taxon>
    </lineage>
</organism>
<dbReference type="Pfam" id="PF00072">
    <property type="entry name" value="Response_reg"/>
    <property type="match status" value="1"/>
</dbReference>
<evidence type="ECO:0000259" key="9">
    <source>
        <dbReference type="PROSITE" id="PS51755"/>
    </source>
</evidence>
<evidence type="ECO:0000256" key="5">
    <source>
        <dbReference type="ARBA" id="ARBA00023163"/>
    </source>
</evidence>
<feature type="domain" description="Response regulatory" evidence="8">
    <location>
        <begin position="6"/>
        <end position="119"/>
    </location>
</feature>
<evidence type="ECO:0000256" key="4">
    <source>
        <dbReference type="ARBA" id="ARBA00023125"/>
    </source>
</evidence>
<gene>
    <name evidence="10" type="ORF">GCM10008942_01530</name>
</gene>
<evidence type="ECO:0000313" key="11">
    <source>
        <dbReference type="Proteomes" id="UP001499951"/>
    </source>
</evidence>
<dbReference type="InterPro" id="IPR011006">
    <property type="entry name" value="CheY-like_superfamily"/>
</dbReference>
<keyword evidence="3" id="KW-0805">Transcription regulation</keyword>
<dbReference type="Gene3D" id="1.10.10.10">
    <property type="entry name" value="Winged helix-like DNA-binding domain superfamily/Winged helix DNA-binding domain"/>
    <property type="match status" value="1"/>
</dbReference>
<proteinExistence type="predicted"/>
<dbReference type="SUPFAM" id="SSF52172">
    <property type="entry name" value="CheY-like"/>
    <property type="match status" value="1"/>
</dbReference>
<dbReference type="SMART" id="SM00862">
    <property type="entry name" value="Trans_reg_C"/>
    <property type="match status" value="1"/>
</dbReference>
<protein>
    <submittedName>
        <fullName evidence="10">Response regulator</fullName>
    </submittedName>
</protein>
<dbReference type="Pfam" id="PF00486">
    <property type="entry name" value="Trans_reg_C"/>
    <property type="match status" value="1"/>
</dbReference>
<dbReference type="Gene3D" id="3.40.50.2300">
    <property type="match status" value="1"/>
</dbReference>
<evidence type="ECO:0000313" key="10">
    <source>
        <dbReference type="EMBL" id="GAA0556757.1"/>
    </source>
</evidence>
<evidence type="ECO:0000256" key="6">
    <source>
        <dbReference type="PROSITE-ProRule" id="PRU00169"/>
    </source>
</evidence>
<name>A0ABN1E0S2_9PROT</name>
<dbReference type="InterPro" id="IPR036388">
    <property type="entry name" value="WH-like_DNA-bd_sf"/>
</dbReference>
<evidence type="ECO:0000256" key="2">
    <source>
        <dbReference type="ARBA" id="ARBA00023012"/>
    </source>
</evidence>
<keyword evidence="4 7" id="KW-0238">DNA-binding</keyword>
<dbReference type="Gene3D" id="6.10.250.690">
    <property type="match status" value="1"/>
</dbReference>